<comment type="subcellular location">
    <subcellularLocation>
        <location evidence="2">Cell membrane</location>
    </subcellularLocation>
</comment>
<evidence type="ECO:0000256" key="1">
    <source>
        <dbReference type="ARBA" id="ARBA00000085"/>
    </source>
</evidence>
<feature type="domain" description="HAMP" evidence="13">
    <location>
        <begin position="210"/>
        <end position="262"/>
    </location>
</feature>
<evidence type="ECO:0000256" key="4">
    <source>
        <dbReference type="ARBA" id="ARBA00022553"/>
    </source>
</evidence>
<feature type="domain" description="Histidine kinase" evidence="12">
    <location>
        <begin position="298"/>
        <end position="512"/>
    </location>
</feature>
<keyword evidence="8 11" id="KW-1133">Transmembrane helix</keyword>
<dbReference type="EC" id="2.7.13.3" evidence="3"/>
<dbReference type="Pfam" id="PF02518">
    <property type="entry name" value="HATPase_c"/>
    <property type="match status" value="1"/>
</dbReference>
<dbReference type="SUPFAM" id="SSF47384">
    <property type="entry name" value="Homodimeric domain of signal transducing histidine kinase"/>
    <property type="match status" value="1"/>
</dbReference>
<dbReference type="Gene3D" id="6.10.340.10">
    <property type="match status" value="1"/>
</dbReference>
<evidence type="ECO:0000256" key="2">
    <source>
        <dbReference type="ARBA" id="ARBA00004236"/>
    </source>
</evidence>
<protein>
    <recommendedName>
        <fullName evidence="3">histidine kinase</fullName>
        <ecNumber evidence="3">2.7.13.3</ecNumber>
    </recommendedName>
</protein>
<keyword evidence="11" id="KW-0472">Membrane</keyword>
<evidence type="ECO:0000256" key="11">
    <source>
        <dbReference type="SAM" id="Phobius"/>
    </source>
</evidence>
<dbReference type="RefSeq" id="WP_345628399.1">
    <property type="nucleotide sequence ID" value="NZ_BAABJQ010000005.1"/>
</dbReference>
<dbReference type="InterPro" id="IPR052162">
    <property type="entry name" value="Sensor_kinase/Photoreceptor"/>
</dbReference>
<dbReference type="PROSITE" id="PS50885">
    <property type="entry name" value="HAMP"/>
    <property type="match status" value="1"/>
</dbReference>
<dbReference type="InterPro" id="IPR004358">
    <property type="entry name" value="Sig_transdc_His_kin-like_C"/>
</dbReference>
<reference evidence="15" key="1">
    <citation type="journal article" date="2019" name="Int. J. Syst. Evol. Microbiol.">
        <title>The Global Catalogue of Microorganisms (GCM) 10K type strain sequencing project: providing services to taxonomists for standard genome sequencing and annotation.</title>
        <authorList>
            <consortium name="The Broad Institute Genomics Platform"/>
            <consortium name="The Broad Institute Genome Sequencing Center for Infectious Disease"/>
            <person name="Wu L."/>
            <person name="Ma J."/>
        </authorList>
    </citation>
    <scope>NUCLEOTIDE SEQUENCE [LARGE SCALE GENOMIC DNA]</scope>
    <source>
        <strain evidence="15">JCM 18304</strain>
    </source>
</reference>
<gene>
    <name evidence="14" type="ORF">GCM10023322_20970</name>
</gene>
<keyword evidence="4" id="KW-0597">Phosphoprotein</keyword>
<dbReference type="Pfam" id="PF00672">
    <property type="entry name" value="HAMP"/>
    <property type="match status" value="1"/>
</dbReference>
<dbReference type="CDD" id="cd00082">
    <property type="entry name" value="HisKA"/>
    <property type="match status" value="1"/>
</dbReference>
<keyword evidence="10" id="KW-0175">Coiled coil</keyword>
<evidence type="ECO:0000259" key="12">
    <source>
        <dbReference type="PROSITE" id="PS50109"/>
    </source>
</evidence>
<evidence type="ECO:0000313" key="14">
    <source>
        <dbReference type="EMBL" id="GAA5182943.1"/>
    </source>
</evidence>
<dbReference type="EMBL" id="BAABJQ010000005">
    <property type="protein sequence ID" value="GAA5182943.1"/>
    <property type="molecule type" value="Genomic_DNA"/>
</dbReference>
<evidence type="ECO:0000256" key="9">
    <source>
        <dbReference type="ARBA" id="ARBA00023012"/>
    </source>
</evidence>
<dbReference type="InterPro" id="IPR003660">
    <property type="entry name" value="HAMP_dom"/>
</dbReference>
<evidence type="ECO:0000259" key="13">
    <source>
        <dbReference type="PROSITE" id="PS50885"/>
    </source>
</evidence>
<keyword evidence="5" id="KW-0808">Transferase</keyword>
<dbReference type="InterPro" id="IPR005467">
    <property type="entry name" value="His_kinase_dom"/>
</dbReference>
<dbReference type="SMART" id="SM00304">
    <property type="entry name" value="HAMP"/>
    <property type="match status" value="1"/>
</dbReference>
<evidence type="ECO:0000256" key="3">
    <source>
        <dbReference type="ARBA" id="ARBA00012438"/>
    </source>
</evidence>
<comment type="caution">
    <text evidence="14">The sequence shown here is derived from an EMBL/GenBank/DDBJ whole genome shotgun (WGS) entry which is preliminary data.</text>
</comment>
<sequence>MSASRWSLRARITAVCAIAGIVLALIAASAAIAAVNSRSELDDVFNRVGPMRTATDQLVTAMLNEETGVRGFAVNGTEADLAPYTEGLGQERQLTKQLMSELSTRPSVQGQLHEAQDRIAAWHTQVADPVIARVRSGDHRGALALIDDHARGLFNQVRTALTSLQNSIVTIRNTSVNRLTQSSNQIVQLLIAAAVVVLLAGILLALLLRYLVTRPVGNLAREVRRIAAGDYNHSVDTDGPPEVASLGRDVDGMRRKIVADLDEVRAARTAMEEANRQLEAQTAELSRSNRDLEQFAYVASHDLQEPLRKVASFCQLLQRRYAGQLDERADQYIGFAVDGAQRMQRLINDLLAFSRIGRVTSEFTEVDLNSVVADAAAATEATVTRAGGMVTWDPMPVVRGEESLLTALIGNLVSNSVKFRRPDVPPRVHLAAHRRDGEWEFECRDNGIGIEPEFADKVFVIFQRLHVKGAYPGTGIGLAIAKKIVEYHGGRIWLDTSAEQGTTIRFTLPIETSAVSPVSPAPVASADPSKEAVS</sequence>
<evidence type="ECO:0000256" key="10">
    <source>
        <dbReference type="SAM" id="Coils"/>
    </source>
</evidence>
<keyword evidence="7" id="KW-0418">Kinase</keyword>
<dbReference type="SUPFAM" id="SSF55874">
    <property type="entry name" value="ATPase domain of HSP90 chaperone/DNA topoisomerase II/histidine kinase"/>
    <property type="match status" value="1"/>
</dbReference>
<dbReference type="CDD" id="cd06225">
    <property type="entry name" value="HAMP"/>
    <property type="match status" value="1"/>
</dbReference>
<dbReference type="Pfam" id="PF00512">
    <property type="entry name" value="HisKA"/>
    <property type="match status" value="1"/>
</dbReference>
<dbReference type="PANTHER" id="PTHR43304:SF1">
    <property type="entry name" value="PAC DOMAIN-CONTAINING PROTEIN"/>
    <property type="match status" value="1"/>
</dbReference>
<accession>A0ABP9RPP7</accession>
<dbReference type="PANTHER" id="PTHR43304">
    <property type="entry name" value="PHYTOCHROME-LIKE PROTEIN CPH1"/>
    <property type="match status" value="1"/>
</dbReference>
<dbReference type="SUPFAM" id="SSF158472">
    <property type="entry name" value="HAMP domain-like"/>
    <property type="match status" value="1"/>
</dbReference>
<evidence type="ECO:0000256" key="5">
    <source>
        <dbReference type="ARBA" id="ARBA00022679"/>
    </source>
</evidence>
<dbReference type="InterPro" id="IPR003594">
    <property type="entry name" value="HATPase_dom"/>
</dbReference>
<name>A0ABP9RPP7_9ACTN</name>
<dbReference type="InterPro" id="IPR036890">
    <property type="entry name" value="HATPase_C_sf"/>
</dbReference>
<feature type="transmembrane region" description="Helical" evidence="11">
    <location>
        <begin position="186"/>
        <end position="212"/>
    </location>
</feature>
<comment type="catalytic activity">
    <reaction evidence="1">
        <text>ATP + protein L-histidine = ADP + protein N-phospho-L-histidine.</text>
        <dbReference type="EC" id="2.7.13.3"/>
    </reaction>
</comment>
<keyword evidence="6 11" id="KW-0812">Transmembrane</keyword>
<dbReference type="Proteomes" id="UP001501570">
    <property type="component" value="Unassembled WGS sequence"/>
</dbReference>
<keyword evidence="9" id="KW-0902">Two-component regulatory system</keyword>
<keyword evidence="15" id="KW-1185">Reference proteome</keyword>
<dbReference type="InterPro" id="IPR007891">
    <property type="entry name" value="CHASE3"/>
</dbReference>
<dbReference type="Pfam" id="PF05227">
    <property type="entry name" value="CHASE3"/>
    <property type="match status" value="1"/>
</dbReference>
<evidence type="ECO:0000256" key="8">
    <source>
        <dbReference type="ARBA" id="ARBA00022989"/>
    </source>
</evidence>
<dbReference type="SMART" id="SM00387">
    <property type="entry name" value="HATPase_c"/>
    <property type="match status" value="1"/>
</dbReference>
<dbReference type="Gene3D" id="3.30.565.10">
    <property type="entry name" value="Histidine kinase-like ATPase, C-terminal domain"/>
    <property type="match status" value="1"/>
</dbReference>
<dbReference type="InterPro" id="IPR036097">
    <property type="entry name" value="HisK_dim/P_sf"/>
</dbReference>
<evidence type="ECO:0000256" key="6">
    <source>
        <dbReference type="ARBA" id="ARBA00022692"/>
    </source>
</evidence>
<dbReference type="PRINTS" id="PR00344">
    <property type="entry name" value="BCTRLSENSOR"/>
</dbReference>
<dbReference type="PROSITE" id="PS50109">
    <property type="entry name" value="HIS_KIN"/>
    <property type="match status" value="1"/>
</dbReference>
<evidence type="ECO:0000256" key="7">
    <source>
        <dbReference type="ARBA" id="ARBA00022777"/>
    </source>
</evidence>
<dbReference type="SMART" id="SM00388">
    <property type="entry name" value="HisKA"/>
    <property type="match status" value="1"/>
</dbReference>
<dbReference type="Gene3D" id="1.10.287.130">
    <property type="match status" value="1"/>
</dbReference>
<organism evidence="14 15">
    <name type="scientific">Rugosimonospora acidiphila</name>
    <dbReference type="NCBI Taxonomy" id="556531"/>
    <lineage>
        <taxon>Bacteria</taxon>
        <taxon>Bacillati</taxon>
        <taxon>Actinomycetota</taxon>
        <taxon>Actinomycetes</taxon>
        <taxon>Micromonosporales</taxon>
        <taxon>Micromonosporaceae</taxon>
        <taxon>Rugosimonospora</taxon>
    </lineage>
</organism>
<evidence type="ECO:0000313" key="15">
    <source>
        <dbReference type="Proteomes" id="UP001501570"/>
    </source>
</evidence>
<feature type="coiled-coil region" evidence="10">
    <location>
        <begin position="261"/>
        <end position="295"/>
    </location>
</feature>
<dbReference type="InterPro" id="IPR003661">
    <property type="entry name" value="HisK_dim/P_dom"/>
</dbReference>
<proteinExistence type="predicted"/>